<reference evidence="2 3" key="1">
    <citation type="submission" date="2022-06" db="EMBL/GenBank/DDBJ databases">
        <title>Halogeometricum sp. a new haloarchaeum isolate from saline soil.</title>
        <authorList>
            <person name="Strakova D."/>
            <person name="Galisteo C."/>
            <person name="Sanchez-Porro C."/>
            <person name="Ventosa A."/>
        </authorList>
    </citation>
    <scope>NUCLEOTIDE SEQUENCE [LARGE SCALE GENOMIC DNA]</scope>
    <source>
        <strain evidence="3">S3BR25-2</strain>
    </source>
</reference>
<evidence type="ECO:0000313" key="2">
    <source>
        <dbReference type="EMBL" id="MDS0296291.1"/>
    </source>
</evidence>
<feature type="region of interest" description="Disordered" evidence="1">
    <location>
        <begin position="76"/>
        <end position="99"/>
    </location>
</feature>
<dbReference type="Pfam" id="PF19102">
    <property type="entry name" value="DUF5789"/>
    <property type="match status" value="1"/>
</dbReference>
<sequence>MSDERSQGVDFGELGDELENHDYPATAEELTEEYGDWTVEYNDGEETLSNALEGVGVDEFQSAEEVFETVMMMVGEEATDEGHSGRGAGTAPDEDTDSF</sequence>
<organism evidence="2 3">
    <name type="scientific">Halogeometricum luteum</name>
    <dbReference type="NCBI Taxonomy" id="2950537"/>
    <lineage>
        <taxon>Archaea</taxon>
        <taxon>Methanobacteriati</taxon>
        <taxon>Methanobacteriota</taxon>
        <taxon>Stenosarchaea group</taxon>
        <taxon>Halobacteria</taxon>
        <taxon>Halobacteriales</taxon>
        <taxon>Haloferacaceae</taxon>
        <taxon>Halogeometricum</taxon>
    </lineage>
</organism>
<proteinExistence type="predicted"/>
<evidence type="ECO:0000313" key="3">
    <source>
        <dbReference type="Proteomes" id="UP001254813"/>
    </source>
</evidence>
<accession>A0ABU2G671</accession>
<evidence type="ECO:0008006" key="4">
    <source>
        <dbReference type="Google" id="ProtNLM"/>
    </source>
</evidence>
<keyword evidence="3" id="KW-1185">Reference proteome</keyword>
<feature type="region of interest" description="Disordered" evidence="1">
    <location>
        <begin position="1"/>
        <end position="21"/>
    </location>
</feature>
<dbReference type="RefSeq" id="WP_310930307.1">
    <property type="nucleotide sequence ID" value="NZ_JAMQOQ010000006.1"/>
</dbReference>
<dbReference type="InterPro" id="IPR043899">
    <property type="entry name" value="DUF5789"/>
</dbReference>
<comment type="caution">
    <text evidence="2">The sequence shown here is derived from an EMBL/GenBank/DDBJ whole genome shotgun (WGS) entry which is preliminary data.</text>
</comment>
<evidence type="ECO:0000256" key="1">
    <source>
        <dbReference type="SAM" id="MobiDB-lite"/>
    </source>
</evidence>
<protein>
    <recommendedName>
        <fullName evidence="4">DUF2795 domain-containing protein</fullName>
    </recommendedName>
</protein>
<dbReference type="EMBL" id="JAMQOQ010000006">
    <property type="protein sequence ID" value="MDS0296291.1"/>
    <property type="molecule type" value="Genomic_DNA"/>
</dbReference>
<gene>
    <name evidence="2" type="ORF">NDI79_19125</name>
</gene>
<dbReference type="Proteomes" id="UP001254813">
    <property type="component" value="Unassembled WGS sequence"/>
</dbReference>
<name>A0ABU2G671_9EURY</name>